<dbReference type="SUPFAM" id="SSF52743">
    <property type="entry name" value="Subtilisin-like"/>
    <property type="match status" value="1"/>
</dbReference>
<dbReference type="PANTHER" id="PTHR43806:SF11">
    <property type="entry name" value="CEREVISIN-RELATED"/>
    <property type="match status" value="1"/>
</dbReference>
<evidence type="ECO:0000256" key="1">
    <source>
        <dbReference type="ARBA" id="ARBA00011073"/>
    </source>
</evidence>
<dbReference type="Proteomes" id="UP000585638">
    <property type="component" value="Unassembled WGS sequence"/>
</dbReference>
<evidence type="ECO:0000256" key="4">
    <source>
        <dbReference type="ARBA" id="ARBA00022825"/>
    </source>
</evidence>
<dbReference type="GO" id="GO:0006508">
    <property type="term" value="P:proteolysis"/>
    <property type="evidence" value="ECO:0007669"/>
    <property type="project" value="UniProtKB-KW"/>
</dbReference>
<dbReference type="RefSeq" id="WP_184862157.1">
    <property type="nucleotide sequence ID" value="NZ_BAAAWY010000007.1"/>
</dbReference>
<dbReference type="EMBL" id="JACHIR010000001">
    <property type="protein sequence ID" value="MBB5891796.1"/>
    <property type="molecule type" value="Genomic_DNA"/>
</dbReference>
<evidence type="ECO:0000256" key="5">
    <source>
        <dbReference type="PROSITE-ProRule" id="PRU01240"/>
    </source>
</evidence>
<organism evidence="7 8">
    <name type="scientific">Kutzneria kofuensis</name>
    <dbReference type="NCBI Taxonomy" id="103725"/>
    <lineage>
        <taxon>Bacteria</taxon>
        <taxon>Bacillati</taxon>
        <taxon>Actinomycetota</taxon>
        <taxon>Actinomycetes</taxon>
        <taxon>Pseudonocardiales</taxon>
        <taxon>Pseudonocardiaceae</taxon>
        <taxon>Kutzneria</taxon>
    </lineage>
</organism>
<evidence type="ECO:0000313" key="8">
    <source>
        <dbReference type="Proteomes" id="UP000585638"/>
    </source>
</evidence>
<comment type="similarity">
    <text evidence="1 5">Belongs to the peptidase S8 family.</text>
</comment>
<evidence type="ECO:0000259" key="6">
    <source>
        <dbReference type="Pfam" id="PF00082"/>
    </source>
</evidence>
<dbReference type="InterPro" id="IPR036852">
    <property type="entry name" value="Peptidase_S8/S53_dom_sf"/>
</dbReference>
<keyword evidence="2 5" id="KW-0645">Protease</keyword>
<dbReference type="PANTHER" id="PTHR43806">
    <property type="entry name" value="PEPTIDASE S8"/>
    <property type="match status" value="1"/>
</dbReference>
<sequence>MDELIVDSRHRDEVVELLADRLHVLPDNHHTDADEALGLTLVGPLELGDYAPAARRQYSDETDLDGLDLLFYDVGRRFADRHGFVPVLDRNSDDVCGNPQHKSVGPAYPAYPVPIPDTTDGQGVHIGVIDTAPTHHRDLPPTHVLADTFYEPDEHVTLWAGHGTFVAGIIRQHAPAATIHMRAGLASETGRCSRWQLAKDIGAFAAQDIQVLNLSLGFETADDAVPPSIARALSRLRPEVLVVAAAGNDHTDRVWPGAFGSVIDVGSTGGPSFAWINAAAPGDDVRSAFLYAAIDGTSFGGYASWRGTSFAAAFVSGAVAARMSTAGVSAAEAYQLLLRDPDSMVAVPGV</sequence>
<gene>
    <name evidence="7" type="ORF">BJ998_002992</name>
</gene>
<dbReference type="PROSITE" id="PS51892">
    <property type="entry name" value="SUBTILASE"/>
    <property type="match status" value="1"/>
</dbReference>
<reference evidence="7 8" key="1">
    <citation type="submission" date="2020-08" db="EMBL/GenBank/DDBJ databases">
        <title>Sequencing the genomes of 1000 actinobacteria strains.</title>
        <authorList>
            <person name="Klenk H.-P."/>
        </authorList>
    </citation>
    <scope>NUCLEOTIDE SEQUENCE [LARGE SCALE GENOMIC DNA]</scope>
    <source>
        <strain evidence="7 8">DSM 43851</strain>
    </source>
</reference>
<name>A0A7W9KFT0_9PSEU</name>
<keyword evidence="4 5" id="KW-0720">Serine protease</keyword>
<evidence type="ECO:0000256" key="2">
    <source>
        <dbReference type="ARBA" id="ARBA00022670"/>
    </source>
</evidence>
<dbReference type="Gene3D" id="3.40.50.200">
    <property type="entry name" value="Peptidase S8/S53 domain"/>
    <property type="match status" value="1"/>
</dbReference>
<comment type="caution">
    <text evidence="7">The sequence shown here is derived from an EMBL/GenBank/DDBJ whole genome shotgun (WGS) entry which is preliminary data.</text>
</comment>
<evidence type="ECO:0000256" key="3">
    <source>
        <dbReference type="ARBA" id="ARBA00022801"/>
    </source>
</evidence>
<dbReference type="Pfam" id="PF00082">
    <property type="entry name" value="Peptidase_S8"/>
    <property type="match status" value="1"/>
</dbReference>
<dbReference type="InterPro" id="IPR050131">
    <property type="entry name" value="Peptidase_S8_subtilisin-like"/>
</dbReference>
<keyword evidence="8" id="KW-1185">Reference proteome</keyword>
<feature type="domain" description="Peptidase S8/S53" evidence="6">
    <location>
        <begin position="121"/>
        <end position="324"/>
    </location>
</feature>
<dbReference type="InterPro" id="IPR015500">
    <property type="entry name" value="Peptidase_S8_subtilisin-rel"/>
</dbReference>
<dbReference type="AlphaFoldDB" id="A0A7W9KFT0"/>
<evidence type="ECO:0000313" key="7">
    <source>
        <dbReference type="EMBL" id="MBB5891796.1"/>
    </source>
</evidence>
<feature type="active site" description="Charge relay system" evidence="5">
    <location>
        <position position="309"/>
    </location>
</feature>
<protein>
    <recommendedName>
        <fullName evidence="6">Peptidase S8/S53 domain-containing protein</fullName>
    </recommendedName>
</protein>
<dbReference type="PRINTS" id="PR00723">
    <property type="entry name" value="SUBTILISIN"/>
</dbReference>
<proteinExistence type="inferred from homology"/>
<feature type="active site" description="Charge relay system" evidence="5">
    <location>
        <position position="162"/>
    </location>
</feature>
<accession>A0A7W9KFT0</accession>
<feature type="active site" description="Charge relay system" evidence="5">
    <location>
        <position position="130"/>
    </location>
</feature>
<keyword evidence="3 5" id="KW-0378">Hydrolase</keyword>
<dbReference type="InterPro" id="IPR000209">
    <property type="entry name" value="Peptidase_S8/S53_dom"/>
</dbReference>
<dbReference type="GO" id="GO:0004252">
    <property type="term" value="F:serine-type endopeptidase activity"/>
    <property type="evidence" value="ECO:0007669"/>
    <property type="project" value="UniProtKB-UniRule"/>
</dbReference>